<name>A0A1A9W1J9_9MUSC</name>
<dbReference type="EnsemblMetazoa" id="GBRI003014-RA">
    <property type="protein sequence ID" value="GBRI003014-PA"/>
    <property type="gene ID" value="GBRI003014"/>
</dbReference>
<feature type="domain" description="RanBP2-type" evidence="5">
    <location>
        <begin position="187"/>
        <end position="214"/>
    </location>
</feature>
<dbReference type="SUPFAM" id="SSF90209">
    <property type="entry name" value="Ran binding protein zinc finger-like"/>
    <property type="match status" value="1"/>
</dbReference>
<dbReference type="InterPro" id="IPR036443">
    <property type="entry name" value="Znf_RanBP2_sf"/>
</dbReference>
<organism evidence="6 7">
    <name type="scientific">Glossina brevipalpis</name>
    <dbReference type="NCBI Taxonomy" id="37001"/>
    <lineage>
        <taxon>Eukaryota</taxon>
        <taxon>Metazoa</taxon>
        <taxon>Ecdysozoa</taxon>
        <taxon>Arthropoda</taxon>
        <taxon>Hexapoda</taxon>
        <taxon>Insecta</taxon>
        <taxon>Pterygota</taxon>
        <taxon>Neoptera</taxon>
        <taxon>Endopterygota</taxon>
        <taxon>Diptera</taxon>
        <taxon>Brachycera</taxon>
        <taxon>Muscomorpha</taxon>
        <taxon>Hippoboscoidea</taxon>
        <taxon>Glossinidae</taxon>
        <taxon>Glossina</taxon>
    </lineage>
</organism>
<dbReference type="Pfam" id="PF05021">
    <property type="entry name" value="NPL4"/>
    <property type="match status" value="1"/>
</dbReference>
<evidence type="ECO:0000259" key="5">
    <source>
        <dbReference type="PROSITE" id="PS50199"/>
    </source>
</evidence>
<dbReference type="InterPro" id="IPR016563">
    <property type="entry name" value="Npl4"/>
</dbReference>
<evidence type="ECO:0000256" key="4">
    <source>
        <dbReference type="PROSITE-ProRule" id="PRU00322"/>
    </source>
</evidence>
<dbReference type="STRING" id="37001.A0A1A9W1J9"/>
<dbReference type="GO" id="GO:0008270">
    <property type="term" value="F:zinc ion binding"/>
    <property type="evidence" value="ECO:0007669"/>
    <property type="project" value="UniProtKB-KW"/>
</dbReference>
<keyword evidence="1" id="KW-0479">Metal-binding</keyword>
<dbReference type="GO" id="GO:0043130">
    <property type="term" value="F:ubiquitin binding"/>
    <property type="evidence" value="ECO:0007669"/>
    <property type="project" value="TreeGrafter"/>
</dbReference>
<dbReference type="PANTHER" id="PTHR12710:SF0">
    <property type="entry name" value="NUCLEAR PROTEIN LOCALIZATION PROTEIN 4 HOMOLOG"/>
    <property type="match status" value="1"/>
</dbReference>
<keyword evidence="7" id="KW-1185">Reference proteome</keyword>
<dbReference type="GO" id="GO:0005634">
    <property type="term" value="C:nucleus"/>
    <property type="evidence" value="ECO:0007669"/>
    <property type="project" value="TreeGrafter"/>
</dbReference>
<evidence type="ECO:0000256" key="3">
    <source>
        <dbReference type="ARBA" id="ARBA00022833"/>
    </source>
</evidence>
<dbReference type="PROSITE" id="PS50199">
    <property type="entry name" value="ZF_RANBP2_2"/>
    <property type="match status" value="1"/>
</dbReference>
<reference evidence="6" key="2">
    <citation type="submission" date="2020-05" db="UniProtKB">
        <authorList>
            <consortium name="EnsemblMetazoa"/>
        </authorList>
    </citation>
    <scope>IDENTIFICATION</scope>
    <source>
        <strain evidence="6">IAEA</strain>
    </source>
</reference>
<evidence type="ECO:0000313" key="6">
    <source>
        <dbReference type="EnsemblMetazoa" id="GBRI003014-PA"/>
    </source>
</evidence>
<dbReference type="InterPro" id="IPR007717">
    <property type="entry name" value="NPL4_C"/>
</dbReference>
<keyword evidence="2 4" id="KW-0863">Zinc-finger</keyword>
<sequence length="214" mass="24280">MYKHQEKDQYGNEVQRMARPLPVEYLLVEVPATTPLQQQFTFTQYDKRQPFPVENRYLDGHLQDFNALSTYLSQWENDEYLQAMSDFHLLLYLYRMDMLPMRQHMKPLLDAIYTKNSSMAYNFRKEEVWKVLESLIQASSSGSGGTTSYPSVGVTSADAGITATASFQARPTAGGNATAPLETSDNEAETWTCNHCTFINSSELASCEICSLPR</sequence>
<proteinExistence type="predicted"/>
<protein>
    <recommendedName>
        <fullName evidence="5">RanBP2-type domain-containing protein</fullName>
    </recommendedName>
</protein>
<evidence type="ECO:0000256" key="1">
    <source>
        <dbReference type="ARBA" id="ARBA00022723"/>
    </source>
</evidence>
<accession>A0A1A9W1J9</accession>
<dbReference type="Gene3D" id="2.30.30.380">
    <property type="entry name" value="Zn-finger domain of Sec23/24"/>
    <property type="match status" value="1"/>
</dbReference>
<dbReference type="Proteomes" id="UP000091820">
    <property type="component" value="Unassembled WGS sequence"/>
</dbReference>
<dbReference type="InterPro" id="IPR001876">
    <property type="entry name" value="Znf_RanBP2"/>
</dbReference>
<evidence type="ECO:0000313" key="7">
    <source>
        <dbReference type="Proteomes" id="UP000091820"/>
    </source>
</evidence>
<dbReference type="SMART" id="SM00547">
    <property type="entry name" value="ZnF_RBZ"/>
    <property type="match status" value="1"/>
</dbReference>
<dbReference type="GO" id="GO:0031625">
    <property type="term" value="F:ubiquitin protein ligase binding"/>
    <property type="evidence" value="ECO:0007669"/>
    <property type="project" value="TreeGrafter"/>
</dbReference>
<dbReference type="AlphaFoldDB" id="A0A1A9W1J9"/>
<dbReference type="GO" id="GO:0006511">
    <property type="term" value="P:ubiquitin-dependent protein catabolic process"/>
    <property type="evidence" value="ECO:0007669"/>
    <property type="project" value="InterPro"/>
</dbReference>
<dbReference type="PANTHER" id="PTHR12710">
    <property type="entry name" value="NUCLEAR PROTEIN LOCALIZATION 4"/>
    <property type="match status" value="1"/>
</dbReference>
<reference evidence="7" key="1">
    <citation type="submission" date="2014-03" db="EMBL/GenBank/DDBJ databases">
        <authorList>
            <person name="Aksoy S."/>
            <person name="Warren W."/>
            <person name="Wilson R.K."/>
        </authorList>
    </citation>
    <scope>NUCLEOTIDE SEQUENCE [LARGE SCALE GENOMIC DNA]</scope>
    <source>
        <strain evidence="7">IAEA</strain>
    </source>
</reference>
<keyword evidence="3" id="KW-0862">Zinc</keyword>
<dbReference type="PROSITE" id="PS01358">
    <property type="entry name" value="ZF_RANBP2_1"/>
    <property type="match status" value="1"/>
</dbReference>
<dbReference type="VEuPathDB" id="VectorBase:GBRI003014"/>
<evidence type="ECO:0000256" key="2">
    <source>
        <dbReference type="ARBA" id="ARBA00022771"/>
    </source>
</evidence>